<protein>
    <submittedName>
        <fullName evidence="1">Uncharacterized protein</fullName>
    </submittedName>
</protein>
<comment type="caution">
    <text evidence="1">The sequence shown here is derived from an EMBL/GenBank/DDBJ whole genome shotgun (WGS) entry which is preliminary data.</text>
</comment>
<evidence type="ECO:0000313" key="1">
    <source>
        <dbReference type="EMBL" id="GIG75403.1"/>
    </source>
</evidence>
<dbReference type="Proteomes" id="UP000653674">
    <property type="component" value="Unassembled WGS sequence"/>
</dbReference>
<reference evidence="1" key="1">
    <citation type="submission" date="2021-01" db="EMBL/GenBank/DDBJ databases">
        <title>Whole genome shotgun sequence of Planosporangium flavigriseum NBRC 105377.</title>
        <authorList>
            <person name="Komaki H."/>
            <person name="Tamura T."/>
        </authorList>
    </citation>
    <scope>NUCLEOTIDE SEQUENCE</scope>
    <source>
        <strain evidence="1">NBRC 105377</strain>
    </source>
</reference>
<keyword evidence="2" id="KW-1185">Reference proteome</keyword>
<accession>A0A8J3LRS1</accession>
<dbReference type="EMBL" id="BONU01000031">
    <property type="protein sequence ID" value="GIG75403.1"/>
    <property type="molecule type" value="Genomic_DNA"/>
</dbReference>
<name>A0A8J3LRS1_9ACTN</name>
<dbReference type="AlphaFoldDB" id="A0A8J3LRS1"/>
<organism evidence="1 2">
    <name type="scientific">Planosporangium flavigriseum</name>
    <dbReference type="NCBI Taxonomy" id="373681"/>
    <lineage>
        <taxon>Bacteria</taxon>
        <taxon>Bacillati</taxon>
        <taxon>Actinomycetota</taxon>
        <taxon>Actinomycetes</taxon>
        <taxon>Micromonosporales</taxon>
        <taxon>Micromonosporaceae</taxon>
        <taxon>Planosporangium</taxon>
    </lineage>
</organism>
<proteinExistence type="predicted"/>
<evidence type="ECO:0000313" key="2">
    <source>
        <dbReference type="Proteomes" id="UP000653674"/>
    </source>
</evidence>
<sequence length="87" mass="9014">MADCERLDKLIDAAVGPAQLVEDAAPGRLGEYGKGVNGHAATMSMQAYACQGISGGAKLAVEIFSSASAWTIVRHTPDKQAFLCTSS</sequence>
<gene>
    <name evidence="1" type="ORF">Pfl04_38070</name>
</gene>